<dbReference type="PANTHER" id="PTHR16181:SF29">
    <property type="entry name" value="PROTEIN FAM83A-RELATED"/>
    <property type="match status" value="1"/>
</dbReference>
<evidence type="ECO:0000256" key="3">
    <source>
        <dbReference type="ARBA" id="ARBA00022490"/>
    </source>
</evidence>
<name>A0A8V5GEG3_MELUD</name>
<dbReference type="Gene3D" id="3.30.870.10">
    <property type="entry name" value="Endonuclease Chain A"/>
    <property type="match status" value="1"/>
</dbReference>
<evidence type="ECO:0000313" key="6">
    <source>
        <dbReference type="Ensembl" id="ENSMUNP00000027959.1"/>
    </source>
</evidence>
<protein>
    <recommendedName>
        <fullName evidence="5">Scaffolding anchor of CK1 domain-containing protein</fullName>
    </recommendedName>
</protein>
<dbReference type="Pfam" id="PF07894">
    <property type="entry name" value="SACK1"/>
    <property type="match status" value="1"/>
</dbReference>
<reference evidence="6" key="2">
    <citation type="submission" date="2025-08" db="UniProtKB">
        <authorList>
            <consortium name="Ensembl"/>
        </authorList>
    </citation>
    <scope>IDENTIFICATION</scope>
</reference>
<dbReference type="GO" id="GO:0007165">
    <property type="term" value="P:signal transduction"/>
    <property type="evidence" value="ECO:0007669"/>
    <property type="project" value="TreeGrafter"/>
</dbReference>
<dbReference type="AlphaFoldDB" id="A0A8V5GEG3"/>
<evidence type="ECO:0000256" key="2">
    <source>
        <dbReference type="ARBA" id="ARBA00006937"/>
    </source>
</evidence>
<accession>A0A8V5GEG3</accession>
<dbReference type="GO" id="GO:0005737">
    <property type="term" value="C:cytoplasm"/>
    <property type="evidence" value="ECO:0007669"/>
    <property type="project" value="UniProtKB-SubCell"/>
</dbReference>
<dbReference type="SUPFAM" id="SSF56024">
    <property type="entry name" value="Phospholipase D/nuclease"/>
    <property type="match status" value="1"/>
</dbReference>
<keyword evidence="3" id="KW-0963">Cytoplasm</keyword>
<dbReference type="InterPro" id="IPR012461">
    <property type="entry name" value="SACK1"/>
</dbReference>
<sequence length="478" mass="53065">MFNYLAVEVRPQFHRSYGGQQGVSGPLKTRLEQLKKPWWREPTPLVLQHSETARLAIDAFLEQGERGYLNAITEERELPFLSTLDMEYMSHQRNQSFPDPSALKDKGADPGDADTGDRFSLNSELTSGTYFPLMSDVHPPELELGWPGMPFLTVSGQTQATVVFQRNKANSIKDLLRSLISRARTVIAIVMDLFTDMEILCDLLEASSRRHVPVYLILDEEYLKHFVEMCNKMALTQDSFPVSSHLPYPNMRIRCLSGDVYYSKAGKKFAGQVLEKFILIDCDQVLAGTYSFTWLCSQVHTGLVTHFRGQIVAEFEKEFRYLYAESRSNRSPALPRPPLTHGPEGLPCPGQPVPMPEEGIVPQLHLNLPLCSLRPFPLVPSLVPWEQSPAPPGSILLSGSCREGISAEAFGCHLHVGDRAASGCLGTGHAGTGTLCTRGWYLDTAVSAHRGWWPTAVSQNPQVQPPAKAGPLRAGHTE</sequence>
<reference evidence="6" key="1">
    <citation type="submission" date="2020-03" db="EMBL/GenBank/DDBJ databases">
        <title>Melopsittacus undulatus (budgerigar) genome, bMelUnd1, maternal haplotype with Z.</title>
        <authorList>
            <person name="Gedman G."/>
            <person name="Mountcastle J."/>
            <person name="Haase B."/>
            <person name="Formenti G."/>
            <person name="Wright T."/>
            <person name="Apodaca J."/>
            <person name="Pelan S."/>
            <person name="Chow W."/>
            <person name="Rhie A."/>
            <person name="Howe K."/>
            <person name="Fedrigo O."/>
            <person name="Jarvis E.D."/>
        </authorList>
    </citation>
    <scope>NUCLEOTIDE SEQUENCE [LARGE SCALE GENOMIC DNA]</scope>
</reference>
<dbReference type="InterPro" id="IPR050944">
    <property type="entry name" value="FAM83"/>
</dbReference>
<dbReference type="GO" id="GO:0019901">
    <property type="term" value="F:protein kinase binding"/>
    <property type="evidence" value="ECO:0007669"/>
    <property type="project" value="TreeGrafter"/>
</dbReference>
<comment type="similarity">
    <text evidence="2">Belongs to the FAM83 family.</text>
</comment>
<dbReference type="FunFam" id="3.30.870.10:FF:000004">
    <property type="entry name" value="protein FAM83H isoform X2"/>
    <property type="match status" value="1"/>
</dbReference>
<gene>
    <name evidence="6" type="primary">LOC101877168</name>
</gene>
<evidence type="ECO:0000259" key="5">
    <source>
        <dbReference type="Pfam" id="PF07894"/>
    </source>
</evidence>
<dbReference type="Ensembl" id="ENSMUNT00000030950.1">
    <property type="protein sequence ID" value="ENSMUNP00000027959.1"/>
    <property type="gene ID" value="ENSMUNG00000011211.2"/>
</dbReference>
<dbReference type="Proteomes" id="UP000694405">
    <property type="component" value="Chromosome 10"/>
</dbReference>
<feature type="region of interest" description="Disordered" evidence="4">
    <location>
        <begin position="93"/>
        <end position="117"/>
    </location>
</feature>
<proteinExistence type="inferred from homology"/>
<evidence type="ECO:0000313" key="7">
    <source>
        <dbReference type="Proteomes" id="UP000694405"/>
    </source>
</evidence>
<feature type="region of interest" description="Disordered" evidence="4">
    <location>
        <begin position="456"/>
        <end position="478"/>
    </location>
</feature>
<evidence type="ECO:0000256" key="1">
    <source>
        <dbReference type="ARBA" id="ARBA00004496"/>
    </source>
</evidence>
<dbReference type="PANTHER" id="PTHR16181">
    <property type="entry name" value="PROTEIN FAM83A-RELATED"/>
    <property type="match status" value="1"/>
</dbReference>
<organism evidence="6 7">
    <name type="scientific">Melopsittacus undulatus</name>
    <name type="common">Budgerigar</name>
    <name type="synonym">Psittacus undulatus</name>
    <dbReference type="NCBI Taxonomy" id="13146"/>
    <lineage>
        <taxon>Eukaryota</taxon>
        <taxon>Metazoa</taxon>
        <taxon>Chordata</taxon>
        <taxon>Craniata</taxon>
        <taxon>Vertebrata</taxon>
        <taxon>Euteleostomi</taxon>
        <taxon>Archelosauria</taxon>
        <taxon>Archosauria</taxon>
        <taxon>Dinosauria</taxon>
        <taxon>Saurischia</taxon>
        <taxon>Theropoda</taxon>
        <taxon>Coelurosauria</taxon>
        <taxon>Aves</taxon>
        <taxon>Neognathae</taxon>
        <taxon>Neoaves</taxon>
        <taxon>Telluraves</taxon>
        <taxon>Australaves</taxon>
        <taxon>Psittaciformes</taxon>
        <taxon>Psittaculidae</taxon>
        <taxon>Melopsittacus</taxon>
    </lineage>
</organism>
<reference evidence="6" key="3">
    <citation type="submission" date="2025-09" db="UniProtKB">
        <authorList>
            <consortium name="Ensembl"/>
        </authorList>
    </citation>
    <scope>IDENTIFICATION</scope>
</reference>
<comment type="subcellular location">
    <subcellularLocation>
        <location evidence="1">Cytoplasm</location>
    </subcellularLocation>
</comment>
<feature type="domain" description="Scaffolding anchor of CK1" evidence="5">
    <location>
        <begin position="38"/>
        <end position="327"/>
    </location>
</feature>
<evidence type="ECO:0000256" key="4">
    <source>
        <dbReference type="SAM" id="MobiDB-lite"/>
    </source>
</evidence>
<keyword evidence="7" id="KW-1185">Reference proteome</keyword>